<keyword evidence="3" id="KW-0862">Zinc</keyword>
<dbReference type="InterPro" id="IPR001138">
    <property type="entry name" value="Zn2Cys6_DnaBD"/>
</dbReference>
<dbReference type="SUPFAM" id="SSF57701">
    <property type="entry name" value="Zn2/Cys6 DNA-binding domain"/>
    <property type="match status" value="1"/>
</dbReference>
<dbReference type="OrthoDB" id="189997at2759"/>
<feature type="compositionally biased region" description="Polar residues" evidence="8">
    <location>
        <begin position="626"/>
        <end position="635"/>
    </location>
</feature>
<dbReference type="InterPro" id="IPR036864">
    <property type="entry name" value="Zn2-C6_fun-type_DNA-bd_sf"/>
</dbReference>
<evidence type="ECO:0000313" key="10">
    <source>
        <dbReference type="EMBL" id="OAA57388.1"/>
    </source>
</evidence>
<dbReference type="InterPro" id="IPR007219">
    <property type="entry name" value="XnlR_reg_dom"/>
</dbReference>
<feature type="compositionally biased region" description="Polar residues" evidence="8">
    <location>
        <begin position="105"/>
        <end position="117"/>
    </location>
</feature>
<dbReference type="GO" id="GO:0008270">
    <property type="term" value="F:zinc ion binding"/>
    <property type="evidence" value="ECO:0007669"/>
    <property type="project" value="InterPro"/>
</dbReference>
<accession>A0A167Q810</accession>
<dbReference type="AlphaFoldDB" id="A0A167Q810"/>
<organism evidence="10 11">
    <name type="scientific">Niveomyces insectorum RCEF 264</name>
    <dbReference type="NCBI Taxonomy" id="1081102"/>
    <lineage>
        <taxon>Eukaryota</taxon>
        <taxon>Fungi</taxon>
        <taxon>Dikarya</taxon>
        <taxon>Ascomycota</taxon>
        <taxon>Pezizomycotina</taxon>
        <taxon>Sordariomycetes</taxon>
        <taxon>Hypocreomycetidae</taxon>
        <taxon>Hypocreales</taxon>
        <taxon>Cordycipitaceae</taxon>
        <taxon>Niveomyces</taxon>
    </lineage>
</organism>
<protein>
    <submittedName>
        <fullName evidence="10">Transcription factor</fullName>
    </submittedName>
</protein>
<comment type="caution">
    <text evidence="10">The sequence shown here is derived from an EMBL/GenBank/DDBJ whole genome shotgun (WGS) entry which is preliminary data.</text>
</comment>
<evidence type="ECO:0000313" key="11">
    <source>
        <dbReference type="Proteomes" id="UP000076874"/>
    </source>
</evidence>
<keyword evidence="4" id="KW-0805">Transcription regulation</keyword>
<dbReference type="InterPro" id="IPR052202">
    <property type="entry name" value="Yeast_MetPath_Reg"/>
</dbReference>
<evidence type="ECO:0000256" key="3">
    <source>
        <dbReference type="ARBA" id="ARBA00022833"/>
    </source>
</evidence>
<keyword evidence="7" id="KW-0539">Nucleus</keyword>
<keyword evidence="6" id="KW-0804">Transcription</keyword>
<evidence type="ECO:0000256" key="5">
    <source>
        <dbReference type="ARBA" id="ARBA00023125"/>
    </source>
</evidence>
<evidence type="ECO:0000256" key="8">
    <source>
        <dbReference type="SAM" id="MobiDB-lite"/>
    </source>
</evidence>
<feature type="region of interest" description="Disordered" evidence="8">
    <location>
        <begin position="92"/>
        <end position="126"/>
    </location>
</feature>
<evidence type="ECO:0000256" key="2">
    <source>
        <dbReference type="ARBA" id="ARBA00022723"/>
    </source>
</evidence>
<keyword evidence="2" id="KW-0479">Metal-binding</keyword>
<dbReference type="PANTHER" id="PTHR47782:SF12">
    <property type="entry name" value="ZN(II)2CYS6 TRANSCRIPTION FACTOR (EUROFUNG)"/>
    <property type="match status" value="1"/>
</dbReference>
<dbReference type="EMBL" id="AZHD01000014">
    <property type="protein sequence ID" value="OAA57388.1"/>
    <property type="molecule type" value="Genomic_DNA"/>
</dbReference>
<evidence type="ECO:0000259" key="9">
    <source>
        <dbReference type="SMART" id="SM00906"/>
    </source>
</evidence>
<dbReference type="GO" id="GO:0005634">
    <property type="term" value="C:nucleus"/>
    <property type="evidence" value="ECO:0007669"/>
    <property type="project" value="UniProtKB-SubCell"/>
</dbReference>
<dbReference type="GO" id="GO:0006351">
    <property type="term" value="P:DNA-templated transcription"/>
    <property type="evidence" value="ECO:0007669"/>
    <property type="project" value="InterPro"/>
</dbReference>
<feature type="domain" description="Xylanolytic transcriptional activator regulatory" evidence="9">
    <location>
        <begin position="335"/>
        <end position="408"/>
    </location>
</feature>
<dbReference type="GO" id="GO:0045944">
    <property type="term" value="P:positive regulation of transcription by RNA polymerase II"/>
    <property type="evidence" value="ECO:0007669"/>
    <property type="project" value="TreeGrafter"/>
</dbReference>
<evidence type="ECO:0000256" key="7">
    <source>
        <dbReference type="ARBA" id="ARBA00023242"/>
    </source>
</evidence>
<dbReference type="CDD" id="cd12148">
    <property type="entry name" value="fungal_TF_MHR"/>
    <property type="match status" value="1"/>
</dbReference>
<keyword evidence="5" id="KW-0238">DNA-binding</keyword>
<name>A0A167Q810_9HYPO</name>
<feature type="region of interest" description="Disordered" evidence="8">
    <location>
        <begin position="1"/>
        <end position="35"/>
    </location>
</feature>
<feature type="region of interest" description="Disordered" evidence="8">
    <location>
        <begin position="623"/>
        <end position="666"/>
    </location>
</feature>
<dbReference type="Gene3D" id="4.10.240.10">
    <property type="entry name" value="Zn(2)-C6 fungal-type DNA-binding domain"/>
    <property type="match status" value="1"/>
</dbReference>
<feature type="compositionally biased region" description="Polar residues" evidence="8">
    <location>
        <begin position="1"/>
        <end position="18"/>
    </location>
</feature>
<dbReference type="CDD" id="cd00067">
    <property type="entry name" value="GAL4"/>
    <property type="match status" value="1"/>
</dbReference>
<evidence type="ECO:0000256" key="4">
    <source>
        <dbReference type="ARBA" id="ARBA00023015"/>
    </source>
</evidence>
<dbReference type="PANTHER" id="PTHR47782">
    <property type="entry name" value="ZN(II)2CYS6 TRANSCRIPTION FACTOR (EUROFUNG)-RELATED"/>
    <property type="match status" value="1"/>
</dbReference>
<dbReference type="Pfam" id="PF04082">
    <property type="entry name" value="Fungal_trans"/>
    <property type="match status" value="1"/>
</dbReference>
<proteinExistence type="predicted"/>
<keyword evidence="11" id="KW-1185">Reference proteome</keyword>
<dbReference type="Proteomes" id="UP000076874">
    <property type="component" value="Unassembled WGS sequence"/>
</dbReference>
<dbReference type="SMART" id="SM00906">
    <property type="entry name" value="Fungal_trans"/>
    <property type="match status" value="1"/>
</dbReference>
<comment type="subcellular location">
    <subcellularLocation>
        <location evidence="1">Nucleus</location>
    </subcellularLocation>
</comment>
<sequence length="736" mass="81284">MSTPDRASVSSQLGTYPSHNAAGEAASSSRKRCDEQLPVCSNCQRAGAECDKAGVASQTLPNAAQLEYTHALENRVAQLEALLAERHAVRDDGGGGAQFLPPSPTSQGPLSSFQSRLADNDGERRQDMSALSEVVGIISQGNFEAPAYVGPSAGLSLAVNLGEMVQATVWKKAIRDAPSPGASSVCQSQIYRNGVRPMTMTRDDLPRHSLEEPPSDALGKLMLGSYLKHMHMRYPFLDPAELWRLQRQRTPVAASAIGSLSMDQRYGIFKLYMVFAIGATILQLTGKEPAIAPEEYYMTALRHTAAAEEPRTMRNIEAMTLLAVYHLRSASGLGMWYITGLAMRTCVDLGMHRKAYEQGFSPAVVHHRRRLFWSVHSLEHTVALSLGRPLSISDKQIDVDFPDRAYPVTPVGGGAAPDAHGPNGFEDLDDANGHENIQLGIFLCSLRRIESRIHHSIYRPDKPLSALRLKVDPLFEKLETWRLEVTNAYGSDQHFPEYLLLHYYRAVRTLLQPFLNVLPVLDPYYGLCLRAAGGICQLHKRLHQNQGYGHSFIAVQTVFVAGATLLYALWTQTDLVWSVTLADDLRACSLVLFVMSERAPWVCKYRDAFEVLVASAMEKLRKSESGLEQQQQPQHDMTGAQPPPFRPQDQPNGSAGSGGVPAMDDSGITTMRASVAANNPGPVNLFYGNDMVNRDDQDVWTLVTELANWIDQDREMAPIWMPNFETLQSLPYGDPR</sequence>
<evidence type="ECO:0000256" key="6">
    <source>
        <dbReference type="ARBA" id="ARBA00023163"/>
    </source>
</evidence>
<evidence type="ECO:0000256" key="1">
    <source>
        <dbReference type="ARBA" id="ARBA00004123"/>
    </source>
</evidence>
<dbReference type="GO" id="GO:0000981">
    <property type="term" value="F:DNA-binding transcription factor activity, RNA polymerase II-specific"/>
    <property type="evidence" value="ECO:0007669"/>
    <property type="project" value="InterPro"/>
</dbReference>
<gene>
    <name evidence="10" type="ORF">SPI_07047</name>
</gene>
<dbReference type="Pfam" id="PF00172">
    <property type="entry name" value="Zn_clus"/>
    <property type="match status" value="1"/>
</dbReference>
<reference evidence="10 11" key="1">
    <citation type="journal article" date="2016" name="Genome Biol. Evol.">
        <title>Divergent and convergent evolution of fungal pathogenicity.</title>
        <authorList>
            <person name="Shang Y."/>
            <person name="Xiao G."/>
            <person name="Zheng P."/>
            <person name="Cen K."/>
            <person name="Zhan S."/>
            <person name="Wang C."/>
        </authorList>
    </citation>
    <scope>NUCLEOTIDE SEQUENCE [LARGE SCALE GENOMIC DNA]</scope>
    <source>
        <strain evidence="10 11">RCEF 264</strain>
    </source>
</reference>
<dbReference type="GO" id="GO:0043565">
    <property type="term" value="F:sequence-specific DNA binding"/>
    <property type="evidence" value="ECO:0007669"/>
    <property type="project" value="TreeGrafter"/>
</dbReference>